<proteinExistence type="predicted"/>
<dbReference type="OrthoDB" id="3648675at2759"/>
<evidence type="ECO:0000313" key="2">
    <source>
        <dbReference type="EMBL" id="KXT15522.1"/>
    </source>
</evidence>
<dbReference type="AlphaFoldDB" id="A0A139ILU4"/>
<protein>
    <recommendedName>
        <fullName evidence="4">SnoaL-like domain-containing protein</fullName>
    </recommendedName>
</protein>
<feature type="region of interest" description="Disordered" evidence="1">
    <location>
        <begin position="1"/>
        <end position="43"/>
    </location>
</feature>
<comment type="caution">
    <text evidence="2">The sequence shown here is derived from an EMBL/GenBank/DDBJ whole genome shotgun (WGS) entry which is preliminary data.</text>
</comment>
<accession>A0A139ILU4</accession>
<evidence type="ECO:0000256" key="1">
    <source>
        <dbReference type="SAM" id="MobiDB-lite"/>
    </source>
</evidence>
<organism evidence="2 3">
    <name type="scientific">Pseudocercospora musae</name>
    <dbReference type="NCBI Taxonomy" id="113226"/>
    <lineage>
        <taxon>Eukaryota</taxon>
        <taxon>Fungi</taxon>
        <taxon>Dikarya</taxon>
        <taxon>Ascomycota</taxon>
        <taxon>Pezizomycotina</taxon>
        <taxon>Dothideomycetes</taxon>
        <taxon>Dothideomycetidae</taxon>
        <taxon>Mycosphaerellales</taxon>
        <taxon>Mycosphaerellaceae</taxon>
        <taxon>Pseudocercospora</taxon>
    </lineage>
</organism>
<gene>
    <name evidence="2" type="ORF">AC579_3389</name>
</gene>
<dbReference type="InterPro" id="IPR032710">
    <property type="entry name" value="NTF2-like_dom_sf"/>
</dbReference>
<feature type="compositionally biased region" description="Low complexity" evidence="1">
    <location>
        <begin position="1"/>
        <end position="28"/>
    </location>
</feature>
<sequence length="179" mass="19635">MIQMSQSQTPSTTPHSSPPSEHSTVSTPATEVSTGGIPAPGQSTSSYLESICVGGVKATNDRDLDFQNGGLYKTVAPNFRAHFENFPHPLSLVEHSAIVRQTIEQFPDYHVEVESVSSDVDEDAGIATVFMETEVTGAPVGTRTFLMNEFKFRKEKGVWRCHFHHGMKGIGDHNQLFGR</sequence>
<evidence type="ECO:0000313" key="3">
    <source>
        <dbReference type="Proteomes" id="UP000073492"/>
    </source>
</evidence>
<reference evidence="2 3" key="1">
    <citation type="submission" date="2015-07" db="EMBL/GenBank/DDBJ databases">
        <title>Comparative genomics of the Sigatoka disease complex on banana suggests a link between parallel evolutionary changes in Pseudocercospora fijiensis and Pseudocercospora eumusae and increased virulence on the banana host.</title>
        <authorList>
            <person name="Chang T.-C."/>
            <person name="Salvucci A."/>
            <person name="Crous P.W."/>
            <person name="Stergiopoulos I."/>
        </authorList>
    </citation>
    <scope>NUCLEOTIDE SEQUENCE [LARGE SCALE GENOMIC DNA]</scope>
    <source>
        <strain evidence="2 3">CBS 116634</strain>
    </source>
</reference>
<dbReference type="SUPFAM" id="SSF54427">
    <property type="entry name" value="NTF2-like"/>
    <property type="match status" value="1"/>
</dbReference>
<evidence type="ECO:0008006" key="4">
    <source>
        <dbReference type="Google" id="ProtNLM"/>
    </source>
</evidence>
<name>A0A139ILU4_9PEZI</name>
<dbReference type="EMBL" id="LFZO01000057">
    <property type="protein sequence ID" value="KXT15522.1"/>
    <property type="molecule type" value="Genomic_DNA"/>
</dbReference>
<dbReference type="Proteomes" id="UP000073492">
    <property type="component" value="Unassembled WGS sequence"/>
</dbReference>
<keyword evidence="3" id="KW-1185">Reference proteome</keyword>